<keyword evidence="1" id="KW-0489">Methyltransferase</keyword>
<organism evidence="9 10">
    <name type="scientific">Salvia divinorum</name>
    <name type="common">Maria pastora</name>
    <name type="synonym">Diviner's sage</name>
    <dbReference type="NCBI Taxonomy" id="28513"/>
    <lineage>
        <taxon>Eukaryota</taxon>
        <taxon>Viridiplantae</taxon>
        <taxon>Streptophyta</taxon>
        <taxon>Embryophyta</taxon>
        <taxon>Tracheophyta</taxon>
        <taxon>Spermatophyta</taxon>
        <taxon>Magnoliopsida</taxon>
        <taxon>eudicotyledons</taxon>
        <taxon>Gunneridae</taxon>
        <taxon>Pentapetalae</taxon>
        <taxon>asterids</taxon>
        <taxon>lamiids</taxon>
        <taxon>Lamiales</taxon>
        <taxon>Lamiaceae</taxon>
        <taxon>Nepetoideae</taxon>
        <taxon>Mentheae</taxon>
        <taxon>Salviinae</taxon>
        <taxon>Salvia</taxon>
        <taxon>Salvia subgen. Calosphace</taxon>
    </lineage>
</organism>
<dbReference type="AlphaFoldDB" id="A0ABD1FIC5"/>
<dbReference type="Proteomes" id="UP001567538">
    <property type="component" value="Unassembled WGS sequence"/>
</dbReference>
<dbReference type="SUPFAM" id="SSF46785">
    <property type="entry name" value="Winged helix' DNA-binding domain"/>
    <property type="match status" value="1"/>
</dbReference>
<evidence type="ECO:0000256" key="4">
    <source>
        <dbReference type="ARBA" id="ARBA00034479"/>
    </source>
</evidence>
<evidence type="ECO:0000313" key="10">
    <source>
        <dbReference type="Proteomes" id="UP001567538"/>
    </source>
</evidence>
<evidence type="ECO:0000259" key="7">
    <source>
        <dbReference type="Pfam" id="PF00891"/>
    </source>
</evidence>
<evidence type="ECO:0000259" key="8">
    <source>
        <dbReference type="Pfam" id="PF08100"/>
    </source>
</evidence>
<comment type="caution">
    <text evidence="9">The sequence shown here is derived from an EMBL/GenBank/DDBJ whole genome shotgun (WGS) entry which is preliminary data.</text>
</comment>
<dbReference type="EMBL" id="JBEAFC010000014">
    <property type="protein sequence ID" value="KAL1531569.1"/>
    <property type="molecule type" value="Genomic_DNA"/>
</dbReference>
<feature type="active site" description="Proton acceptor" evidence="6">
    <location>
        <position position="256"/>
    </location>
</feature>
<evidence type="ECO:0000256" key="2">
    <source>
        <dbReference type="ARBA" id="ARBA00022679"/>
    </source>
</evidence>
<dbReference type="InterPro" id="IPR001077">
    <property type="entry name" value="COMT_C"/>
</dbReference>
<dbReference type="Gene3D" id="3.40.50.150">
    <property type="entry name" value="Vaccinia Virus protein VP39"/>
    <property type="match status" value="1"/>
</dbReference>
<dbReference type="PIRSF" id="PIRSF005739">
    <property type="entry name" value="O-mtase"/>
    <property type="match status" value="1"/>
</dbReference>
<dbReference type="Pfam" id="PF00891">
    <property type="entry name" value="Methyltransf_2"/>
    <property type="match status" value="1"/>
</dbReference>
<dbReference type="Pfam" id="PF08100">
    <property type="entry name" value="Dimerisation"/>
    <property type="match status" value="1"/>
</dbReference>
<evidence type="ECO:0000256" key="6">
    <source>
        <dbReference type="PIRSR" id="PIRSR005739-1"/>
    </source>
</evidence>
<dbReference type="InterPro" id="IPR029063">
    <property type="entry name" value="SAM-dependent_MTases_sf"/>
</dbReference>
<feature type="domain" description="O-methyltransferase C-terminal" evidence="7">
    <location>
        <begin position="130"/>
        <end position="331"/>
    </location>
</feature>
<dbReference type="InterPro" id="IPR016461">
    <property type="entry name" value="COMT-like"/>
</dbReference>
<dbReference type="GO" id="GO:0008757">
    <property type="term" value="F:S-adenosylmethionine-dependent methyltransferase activity"/>
    <property type="evidence" value="ECO:0007669"/>
    <property type="project" value="UniProtKB-ARBA"/>
</dbReference>
<gene>
    <name evidence="9" type="ORF">AAHA92_31693</name>
</gene>
<dbReference type="InterPro" id="IPR012967">
    <property type="entry name" value="COMT_dimerisation"/>
</dbReference>
<dbReference type="FunFam" id="1.10.10.10:FF:000357">
    <property type="entry name" value="Caffeic acid 3-O-methyltransferase"/>
    <property type="match status" value="1"/>
</dbReference>
<evidence type="ECO:0000256" key="1">
    <source>
        <dbReference type="ARBA" id="ARBA00022603"/>
    </source>
</evidence>
<dbReference type="PANTHER" id="PTHR11746">
    <property type="entry name" value="O-METHYLTRANSFERASE"/>
    <property type="match status" value="1"/>
</dbReference>
<dbReference type="Gene3D" id="1.10.10.10">
    <property type="entry name" value="Winged helix-like DNA-binding domain superfamily/Winged helix DNA-binding domain"/>
    <property type="match status" value="1"/>
</dbReference>
<evidence type="ECO:0000256" key="3">
    <source>
        <dbReference type="ARBA" id="ARBA00022691"/>
    </source>
</evidence>
<evidence type="ECO:0000256" key="5">
    <source>
        <dbReference type="ARBA" id="ARBA00034481"/>
    </source>
</evidence>
<proteinExistence type="inferred from homology"/>
<reference evidence="9 10" key="1">
    <citation type="submission" date="2024-06" db="EMBL/GenBank/DDBJ databases">
        <title>A chromosome level genome sequence of Diviner's sage (Salvia divinorum).</title>
        <authorList>
            <person name="Ford S.A."/>
            <person name="Ro D.-K."/>
            <person name="Ness R.W."/>
            <person name="Phillips M.A."/>
        </authorList>
    </citation>
    <scope>NUCLEOTIDE SEQUENCE [LARGE SCALE GENOMIC DNA]</scope>
    <source>
        <strain evidence="9">SAF-2024a</strain>
        <tissue evidence="9">Leaf</tissue>
    </source>
</reference>
<keyword evidence="2" id="KW-0808">Transferase</keyword>
<dbReference type="InterPro" id="IPR036388">
    <property type="entry name" value="WH-like_DNA-bd_sf"/>
</dbReference>
<comment type="similarity">
    <text evidence="5">Belongs to the class I-like SAM-binding methyltransferase superfamily. Cation-independent O-methyltransferase family. COMT subfamily.</text>
</comment>
<keyword evidence="10" id="KW-1185">Reference proteome</keyword>
<name>A0ABD1FIC5_SALDI</name>
<protein>
    <submittedName>
        <fullName evidence="9">Caffeic acid 3-O-methyltransferase-like</fullName>
    </submittedName>
</protein>
<feature type="domain" description="O-methyltransferase dimerisation" evidence="8">
    <location>
        <begin position="24"/>
        <end position="107"/>
    </location>
</feature>
<sequence length="351" mass="38813">MSKTTRNKVKKMSTEEEAHTAAIQYAIGVVLPMVVRTAVELDLFQLIENAGSISAAELAAQLPTSSPGAAAWLDRILRLLTANSILSCGGGDERRYALSAVGKLFTKNDEGGSYCAASLMTQDKVFVESWYHLKDAILEGGTPFERANGMSMFEYASKDPRISNLFNQTMSETTLLYKKMVEVYNNFVGIETLVDVGGGTGALLNIITSHNPSIKGVNYDLPHVIQQAPSYPEHVEGDMFVSVPKGDAILMKNILHNWSDTKCVRILRNCKEALPRNGKVVIVEYILLETPKSGEAIVEELVTMVMSAYYPGGKERTEMEFRILGKQAGFEGFKKVCKCNASKMWFMEFYN</sequence>
<dbReference type="CDD" id="cd02440">
    <property type="entry name" value="AdoMet_MTases"/>
    <property type="match status" value="1"/>
</dbReference>
<dbReference type="GO" id="GO:0009813">
    <property type="term" value="P:flavonoid biosynthetic process"/>
    <property type="evidence" value="ECO:0007669"/>
    <property type="project" value="UniProtKB-ARBA"/>
</dbReference>
<dbReference type="PROSITE" id="PS51683">
    <property type="entry name" value="SAM_OMT_II"/>
    <property type="match status" value="1"/>
</dbReference>
<dbReference type="InterPro" id="IPR036390">
    <property type="entry name" value="WH_DNA-bd_sf"/>
</dbReference>
<dbReference type="SUPFAM" id="SSF53335">
    <property type="entry name" value="S-adenosyl-L-methionine-dependent methyltransferases"/>
    <property type="match status" value="1"/>
</dbReference>
<dbReference type="GO" id="GO:0032259">
    <property type="term" value="P:methylation"/>
    <property type="evidence" value="ECO:0007669"/>
    <property type="project" value="UniProtKB-KW"/>
</dbReference>
<accession>A0ABD1FIC5</accession>
<comment type="pathway">
    <text evidence="4">Flavonoid metabolism.</text>
</comment>
<keyword evidence="3" id="KW-0949">S-adenosyl-L-methionine</keyword>
<evidence type="ECO:0000313" key="9">
    <source>
        <dbReference type="EMBL" id="KAL1531569.1"/>
    </source>
</evidence>